<evidence type="ECO:0008006" key="5">
    <source>
        <dbReference type="Google" id="ProtNLM"/>
    </source>
</evidence>
<evidence type="ECO:0000256" key="2">
    <source>
        <dbReference type="SAM" id="Phobius"/>
    </source>
</evidence>
<evidence type="ECO:0000313" key="3">
    <source>
        <dbReference type="EMBL" id="SMQ56513.1"/>
    </source>
</evidence>
<dbReference type="AlphaFoldDB" id="A0A1X7SA03"/>
<organism evidence="3 4">
    <name type="scientific">Zymoseptoria tritici (strain ST99CH_3D7)</name>
    <dbReference type="NCBI Taxonomy" id="1276538"/>
    <lineage>
        <taxon>Eukaryota</taxon>
        <taxon>Fungi</taxon>
        <taxon>Dikarya</taxon>
        <taxon>Ascomycota</taxon>
        <taxon>Pezizomycotina</taxon>
        <taxon>Dothideomycetes</taxon>
        <taxon>Dothideomycetidae</taxon>
        <taxon>Mycosphaerellales</taxon>
        <taxon>Mycosphaerellaceae</taxon>
        <taxon>Zymoseptoria</taxon>
    </lineage>
</organism>
<evidence type="ECO:0000256" key="1">
    <source>
        <dbReference type="SAM" id="MobiDB-lite"/>
    </source>
</evidence>
<feature type="transmembrane region" description="Helical" evidence="2">
    <location>
        <begin position="164"/>
        <end position="185"/>
    </location>
</feature>
<dbReference type="EMBL" id="LT853707">
    <property type="protein sequence ID" value="SMQ56513.1"/>
    <property type="molecule type" value="Genomic_DNA"/>
</dbReference>
<protein>
    <recommendedName>
        <fullName evidence="5">Methyl-accepting transducer domain-containing protein</fullName>
    </recommendedName>
</protein>
<reference evidence="3 4" key="1">
    <citation type="submission" date="2016-06" db="EMBL/GenBank/DDBJ databases">
        <authorList>
            <person name="Kjaerup R.B."/>
            <person name="Dalgaard T.S."/>
            <person name="Juul-Madsen H.R."/>
        </authorList>
    </citation>
    <scope>NUCLEOTIDE SEQUENCE [LARGE SCALE GENOMIC DNA]</scope>
</reference>
<keyword evidence="2" id="KW-0812">Transmembrane</keyword>
<accession>A0A1X7SA03</accession>
<keyword evidence="4" id="KW-1185">Reference proteome</keyword>
<sequence length="190" mass="19976">MQGAVKLGGVVSQHSSFLAVPFFKLLQTTASLLPLSAEGTTTHRTSCLLQSSVARTISAAHPSSPFEIPTHEKMATCSRARAGTLQACDLAAVVVQDSIKVVKEADKVVKEADKMMKEADKVVKEAAQSMEHAHKAAEEARGAAEEAHKTAAEARETAREAGTLAGCALSLSAVVVVVIVGWVLLDLTCR</sequence>
<keyword evidence="2" id="KW-0472">Membrane</keyword>
<gene>
    <name evidence="3" type="ORF">ZT3D7_G11668</name>
</gene>
<dbReference type="Proteomes" id="UP000215127">
    <property type="component" value="Chromosome 19"/>
</dbReference>
<name>A0A1X7SA03_ZYMT9</name>
<proteinExistence type="predicted"/>
<feature type="region of interest" description="Disordered" evidence="1">
    <location>
        <begin position="131"/>
        <end position="155"/>
    </location>
</feature>
<evidence type="ECO:0000313" key="4">
    <source>
        <dbReference type="Proteomes" id="UP000215127"/>
    </source>
</evidence>
<keyword evidence="2" id="KW-1133">Transmembrane helix</keyword>